<sequence>MASDPSKKMMIDVRCIDEIIGFIKKREPPSPTSVSDTKSFNYDDEGSKQDLRKRVNAAAMLFLENVLRNTLTITEYNYRMTVRKADVEAALRYVVLVDVPPVEIGGTTADSELDVDDEEYCVNGEEEGNEDDEELEEDFHNQDEDEGDDVDDEVLTDEVGAAYVGVEAKKKFDEIFPPLEEPIFFSDKLFNDVVLGPIIEGFRVSAGVVPTEAAGLIKQTMYAYIVGSMSPA</sequence>
<gene>
    <name evidence="2" type="ORF">HJC23_004251</name>
</gene>
<comment type="caution">
    <text evidence="2">The sequence shown here is derived from an EMBL/GenBank/DDBJ whole genome shotgun (WGS) entry which is preliminary data.</text>
</comment>
<evidence type="ECO:0000313" key="2">
    <source>
        <dbReference type="EMBL" id="KAL3796454.1"/>
    </source>
</evidence>
<organism evidence="2 3">
    <name type="scientific">Cyclotella cryptica</name>
    <dbReference type="NCBI Taxonomy" id="29204"/>
    <lineage>
        <taxon>Eukaryota</taxon>
        <taxon>Sar</taxon>
        <taxon>Stramenopiles</taxon>
        <taxon>Ochrophyta</taxon>
        <taxon>Bacillariophyta</taxon>
        <taxon>Coscinodiscophyceae</taxon>
        <taxon>Thalassiosirophycidae</taxon>
        <taxon>Stephanodiscales</taxon>
        <taxon>Stephanodiscaceae</taxon>
        <taxon>Cyclotella</taxon>
    </lineage>
</organism>
<evidence type="ECO:0008006" key="4">
    <source>
        <dbReference type="Google" id="ProtNLM"/>
    </source>
</evidence>
<feature type="region of interest" description="Disordered" evidence="1">
    <location>
        <begin position="27"/>
        <end position="46"/>
    </location>
</feature>
<evidence type="ECO:0000313" key="3">
    <source>
        <dbReference type="Proteomes" id="UP001516023"/>
    </source>
</evidence>
<proteinExistence type="predicted"/>
<keyword evidence="3" id="KW-1185">Reference proteome</keyword>
<name>A0ABD3Q991_9STRA</name>
<dbReference type="AlphaFoldDB" id="A0ABD3Q991"/>
<evidence type="ECO:0000256" key="1">
    <source>
        <dbReference type="SAM" id="MobiDB-lite"/>
    </source>
</evidence>
<protein>
    <recommendedName>
        <fullName evidence="4">Histone H2A/H2B/H3 domain-containing protein</fullName>
    </recommendedName>
</protein>
<dbReference type="Proteomes" id="UP001516023">
    <property type="component" value="Unassembled WGS sequence"/>
</dbReference>
<dbReference type="EMBL" id="JABMIG020000063">
    <property type="protein sequence ID" value="KAL3796454.1"/>
    <property type="molecule type" value="Genomic_DNA"/>
</dbReference>
<reference evidence="2 3" key="1">
    <citation type="journal article" date="2020" name="G3 (Bethesda)">
        <title>Improved Reference Genome for Cyclotella cryptica CCMP332, a Model for Cell Wall Morphogenesis, Salinity Adaptation, and Lipid Production in Diatoms (Bacillariophyta).</title>
        <authorList>
            <person name="Roberts W.R."/>
            <person name="Downey K.M."/>
            <person name="Ruck E.C."/>
            <person name="Traller J.C."/>
            <person name="Alverson A.J."/>
        </authorList>
    </citation>
    <scope>NUCLEOTIDE SEQUENCE [LARGE SCALE GENOMIC DNA]</scope>
    <source>
        <strain evidence="2 3">CCMP332</strain>
    </source>
</reference>
<feature type="region of interest" description="Disordered" evidence="1">
    <location>
        <begin position="123"/>
        <end position="150"/>
    </location>
</feature>
<accession>A0ABD3Q991</accession>